<evidence type="ECO:0000256" key="5">
    <source>
        <dbReference type="ARBA" id="ARBA00022840"/>
    </source>
</evidence>
<dbReference type="InterPro" id="IPR003594">
    <property type="entry name" value="HATPase_dom"/>
</dbReference>
<dbReference type="Pfam" id="PF02518">
    <property type="entry name" value="HATPase_c"/>
    <property type="match status" value="1"/>
</dbReference>
<dbReference type="EMBL" id="RBZM01000005">
    <property type="protein sequence ID" value="RKP54019.1"/>
    <property type="molecule type" value="Genomic_DNA"/>
</dbReference>
<feature type="transmembrane region" description="Helical" evidence="7">
    <location>
        <begin position="64"/>
        <end position="80"/>
    </location>
</feature>
<dbReference type="PANTHER" id="PTHR40448:SF1">
    <property type="entry name" value="TWO-COMPONENT SENSOR HISTIDINE KINASE"/>
    <property type="match status" value="1"/>
</dbReference>
<sequence>MDEFLNFIKLDILIAQPQTFLCLLFCFSFLDPLPAKLYKRIAIISITHSIYTDILILYLPLSLHLINSLSVGAILLFVVFKEIPIKKKLYLLLFWFAVGIIMDLISSSLMIYISGSVTHAELIRENVFDIMMCVYPELLVLFVISWFIRNRNNYSTKKLFSIVLNDDRKTLTNVILLICFQFCLLGSIQLILSTSDSYNPFLNGSLILITITVSVLALVSIIRLLVRTREQVARMTQEVYVEEINDMFTSIRGQRHDFLNHMQVMHTMSQMGKNEQLNTYISELVKETRSVSDIVHHSSPALAAFAQSKTTVAIGKGIGFTCELPDNWNMQETTVKVIDIIKIIGNLVDNAFDETETLPQNQRQVHASIRIDERNRIELLVSNRGRHLSDKDKDRMFAPGYTSKGNDHSGLGLAIVQERVKHYNGSLEVQSEENPVQAVGTTIFRITLPQAQT</sequence>
<dbReference type="SMART" id="SM00387">
    <property type="entry name" value="HATPase_c"/>
    <property type="match status" value="1"/>
</dbReference>
<dbReference type="AlphaFoldDB" id="A0A494XYB6"/>
<dbReference type="SUPFAM" id="SSF55890">
    <property type="entry name" value="Sporulation response regulatory protein Spo0B"/>
    <property type="match status" value="1"/>
</dbReference>
<name>A0A494XYB6_9BACL</name>
<organism evidence="9 10">
    <name type="scientific">Cohnella endophytica</name>
    <dbReference type="NCBI Taxonomy" id="2419778"/>
    <lineage>
        <taxon>Bacteria</taxon>
        <taxon>Bacillati</taxon>
        <taxon>Bacillota</taxon>
        <taxon>Bacilli</taxon>
        <taxon>Bacillales</taxon>
        <taxon>Paenibacillaceae</taxon>
        <taxon>Cohnella</taxon>
    </lineage>
</organism>
<feature type="transmembrane region" description="Helical" evidence="7">
    <location>
        <begin position="12"/>
        <end position="30"/>
    </location>
</feature>
<feature type="transmembrane region" description="Helical" evidence="7">
    <location>
        <begin position="127"/>
        <end position="149"/>
    </location>
</feature>
<proteinExistence type="predicted"/>
<dbReference type="GO" id="GO:0042802">
    <property type="term" value="F:identical protein binding"/>
    <property type="evidence" value="ECO:0007669"/>
    <property type="project" value="TreeGrafter"/>
</dbReference>
<keyword evidence="7" id="KW-1133">Transmembrane helix</keyword>
<dbReference type="Proteomes" id="UP000282076">
    <property type="component" value="Unassembled WGS sequence"/>
</dbReference>
<evidence type="ECO:0000259" key="8">
    <source>
        <dbReference type="PROSITE" id="PS50109"/>
    </source>
</evidence>
<keyword evidence="1" id="KW-0597">Phosphoprotein</keyword>
<keyword evidence="3" id="KW-0547">Nucleotide-binding</keyword>
<dbReference type="InterPro" id="IPR039506">
    <property type="entry name" value="SPOB_a"/>
</dbReference>
<reference evidence="9 10" key="1">
    <citation type="submission" date="2018-10" db="EMBL/GenBank/DDBJ databases">
        <title>Cohnella sp. M2MS4P-1, whole genome shotgun sequence.</title>
        <authorList>
            <person name="Tuo L."/>
        </authorList>
    </citation>
    <scope>NUCLEOTIDE SEQUENCE [LARGE SCALE GENOMIC DNA]</scope>
    <source>
        <strain evidence="9 10">M2MS4P-1</strain>
    </source>
</reference>
<protein>
    <submittedName>
        <fullName evidence="9">GHKL domain-containing protein</fullName>
    </submittedName>
</protein>
<dbReference type="Gene3D" id="3.30.565.10">
    <property type="entry name" value="Histidine kinase-like ATPase, C-terminal domain"/>
    <property type="match status" value="1"/>
</dbReference>
<keyword evidence="5" id="KW-0067">ATP-binding</keyword>
<dbReference type="Gene3D" id="1.10.287.130">
    <property type="match status" value="1"/>
</dbReference>
<evidence type="ECO:0000256" key="7">
    <source>
        <dbReference type="SAM" id="Phobius"/>
    </source>
</evidence>
<dbReference type="InterPro" id="IPR005467">
    <property type="entry name" value="His_kinase_dom"/>
</dbReference>
<dbReference type="GO" id="GO:0005524">
    <property type="term" value="F:ATP binding"/>
    <property type="evidence" value="ECO:0007669"/>
    <property type="project" value="UniProtKB-KW"/>
</dbReference>
<keyword evidence="2" id="KW-0808">Transferase</keyword>
<keyword evidence="4" id="KW-0418">Kinase</keyword>
<evidence type="ECO:0000256" key="2">
    <source>
        <dbReference type="ARBA" id="ARBA00022679"/>
    </source>
</evidence>
<evidence type="ECO:0000256" key="6">
    <source>
        <dbReference type="ARBA" id="ARBA00023012"/>
    </source>
</evidence>
<dbReference type="InterPro" id="IPR036890">
    <property type="entry name" value="HATPase_C_sf"/>
</dbReference>
<dbReference type="GO" id="GO:0000155">
    <property type="term" value="F:phosphorelay sensor kinase activity"/>
    <property type="evidence" value="ECO:0007669"/>
    <property type="project" value="InterPro"/>
</dbReference>
<keyword evidence="6" id="KW-0902">Two-component regulatory system</keyword>
<keyword evidence="7" id="KW-0472">Membrane</keyword>
<evidence type="ECO:0000313" key="10">
    <source>
        <dbReference type="Proteomes" id="UP000282076"/>
    </source>
</evidence>
<accession>A0A494XYB6</accession>
<evidence type="ECO:0000256" key="1">
    <source>
        <dbReference type="ARBA" id="ARBA00022553"/>
    </source>
</evidence>
<keyword evidence="10" id="KW-1185">Reference proteome</keyword>
<feature type="transmembrane region" description="Helical" evidence="7">
    <location>
        <begin position="92"/>
        <end position="115"/>
    </location>
</feature>
<comment type="caution">
    <text evidence="9">The sequence shown here is derived from an EMBL/GenBank/DDBJ whole genome shotgun (WGS) entry which is preliminary data.</text>
</comment>
<gene>
    <name evidence="9" type="ORF">D7Z26_11560</name>
</gene>
<feature type="domain" description="Histidine kinase" evidence="8">
    <location>
        <begin position="239"/>
        <end position="452"/>
    </location>
</feature>
<dbReference type="PANTHER" id="PTHR40448">
    <property type="entry name" value="TWO-COMPONENT SENSOR HISTIDINE KINASE"/>
    <property type="match status" value="1"/>
</dbReference>
<evidence type="ECO:0000256" key="4">
    <source>
        <dbReference type="ARBA" id="ARBA00022777"/>
    </source>
</evidence>
<evidence type="ECO:0000313" key="9">
    <source>
        <dbReference type="EMBL" id="RKP54019.1"/>
    </source>
</evidence>
<dbReference type="InterPro" id="IPR016120">
    <property type="entry name" value="Sig_transdc_His_kin_SpoOB"/>
</dbReference>
<dbReference type="PROSITE" id="PS50109">
    <property type="entry name" value="HIS_KIN"/>
    <property type="match status" value="1"/>
</dbReference>
<dbReference type="Pfam" id="PF14689">
    <property type="entry name" value="SPOB_a"/>
    <property type="match status" value="1"/>
</dbReference>
<dbReference type="SUPFAM" id="SSF55874">
    <property type="entry name" value="ATPase domain of HSP90 chaperone/DNA topoisomerase II/histidine kinase"/>
    <property type="match status" value="1"/>
</dbReference>
<feature type="transmembrane region" description="Helical" evidence="7">
    <location>
        <begin position="204"/>
        <end position="226"/>
    </location>
</feature>
<feature type="transmembrane region" description="Helical" evidence="7">
    <location>
        <begin position="170"/>
        <end position="192"/>
    </location>
</feature>
<evidence type="ECO:0000256" key="3">
    <source>
        <dbReference type="ARBA" id="ARBA00022741"/>
    </source>
</evidence>
<keyword evidence="7" id="KW-0812">Transmembrane</keyword>